<proteinExistence type="inferred from homology"/>
<evidence type="ECO:0000313" key="4">
    <source>
        <dbReference type="Proteomes" id="UP000016923"/>
    </source>
</evidence>
<accession>S3D1Z6</accession>
<dbReference type="OMA" id="HVCVFQT"/>
<dbReference type="PANTHER" id="PTHR14119:SF3">
    <property type="entry name" value="ISOCHORISMATASE DOMAIN-CONTAINING PROTEIN 2"/>
    <property type="match status" value="1"/>
</dbReference>
<organism evidence="3 4">
    <name type="scientific">Ophiostoma piceae (strain UAMH 11346)</name>
    <name type="common">Sap stain fungus</name>
    <dbReference type="NCBI Taxonomy" id="1262450"/>
    <lineage>
        <taxon>Eukaryota</taxon>
        <taxon>Fungi</taxon>
        <taxon>Dikarya</taxon>
        <taxon>Ascomycota</taxon>
        <taxon>Pezizomycotina</taxon>
        <taxon>Sordariomycetes</taxon>
        <taxon>Sordariomycetidae</taxon>
        <taxon>Ophiostomatales</taxon>
        <taxon>Ophiostomataceae</taxon>
        <taxon>Ophiostoma</taxon>
    </lineage>
</organism>
<dbReference type="OrthoDB" id="269496at2759"/>
<name>S3D1Z6_OPHP1</name>
<dbReference type="STRING" id="1262450.S3D1Z6"/>
<evidence type="ECO:0000313" key="3">
    <source>
        <dbReference type="EMBL" id="EPE07270.1"/>
    </source>
</evidence>
<dbReference type="Pfam" id="PF00857">
    <property type="entry name" value="Isochorismatase"/>
    <property type="match status" value="1"/>
</dbReference>
<dbReference type="eggNOG" id="KOG4044">
    <property type="taxonomic scope" value="Eukaryota"/>
</dbReference>
<dbReference type="VEuPathDB" id="FungiDB:F503_07921"/>
<protein>
    <submittedName>
        <fullName evidence="3">Isochorismatase domain-containing protein</fullName>
    </submittedName>
</protein>
<reference evidence="3 4" key="1">
    <citation type="journal article" date="2013" name="BMC Genomics">
        <title>The genome and transcriptome of the pine saprophyte Ophiostoma piceae, and a comparison with the bark beetle-associated pine pathogen Grosmannia clavigera.</title>
        <authorList>
            <person name="Haridas S."/>
            <person name="Wang Y."/>
            <person name="Lim L."/>
            <person name="Massoumi Alamouti S."/>
            <person name="Jackman S."/>
            <person name="Docking R."/>
            <person name="Robertson G."/>
            <person name="Birol I."/>
            <person name="Bohlmann J."/>
            <person name="Breuil C."/>
        </authorList>
    </citation>
    <scope>NUCLEOTIDE SEQUENCE [LARGE SCALE GENOMIC DNA]</scope>
    <source>
        <strain evidence="3 4">UAMH 11346</strain>
    </source>
</reference>
<evidence type="ECO:0000259" key="2">
    <source>
        <dbReference type="Pfam" id="PF00857"/>
    </source>
</evidence>
<dbReference type="AlphaFoldDB" id="S3D1Z6"/>
<feature type="domain" description="Isochorismatase-like" evidence="2">
    <location>
        <begin position="8"/>
        <end position="178"/>
    </location>
</feature>
<dbReference type="Proteomes" id="UP000016923">
    <property type="component" value="Unassembled WGS sequence"/>
</dbReference>
<dbReference type="HOGENOM" id="CLU_066901_0_0_1"/>
<keyword evidence="4" id="KW-1185">Reference proteome</keyword>
<comment type="similarity">
    <text evidence="1">Belongs to the isochorismatase family.</text>
</comment>
<sequence length="218" mass="23316">MALRIPNSAIFVCDIQEKFRNAIHEFDKVVLTSRKVLRAAGILDIPVVVTTQNRARLGDTIPELSSLYTKAAEAEEGNEGSEGKAKVIVDADKTRFSMWTDDVKSALSSSSSLSSSPLTAVIIGIESHICVTQTALDMLADGHAVYVLADGVSSSNPEEVPIALARLRTAGAIVTTSESWMYETMGDASIPQFRNIIGLVKDTSADTKTALSSLLSKI</sequence>
<dbReference type="PANTHER" id="PTHR14119">
    <property type="entry name" value="HYDROLASE"/>
    <property type="match status" value="1"/>
</dbReference>
<evidence type="ECO:0000256" key="1">
    <source>
        <dbReference type="ARBA" id="ARBA00006336"/>
    </source>
</evidence>
<dbReference type="InterPro" id="IPR050993">
    <property type="entry name" value="Isochorismatase_domain"/>
</dbReference>
<dbReference type="InterPro" id="IPR036380">
    <property type="entry name" value="Isochorismatase-like_sf"/>
</dbReference>
<gene>
    <name evidence="3" type="ORF">F503_07921</name>
</gene>
<dbReference type="SUPFAM" id="SSF52499">
    <property type="entry name" value="Isochorismatase-like hydrolases"/>
    <property type="match status" value="1"/>
</dbReference>
<dbReference type="EMBL" id="KE148151">
    <property type="protein sequence ID" value="EPE07270.1"/>
    <property type="molecule type" value="Genomic_DNA"/>
</dbReference>
<dbReference type="Gene3D" id="3.40.50.850">
    <property type="entry name" value="Isochorismatase-like"/>
    <property type="match status" value="1"/>
</dbReference>
<dbReference type="InterPro" id="IPR000868">
    <property type="entry name" value="Isochorismatase-like_dom"/>
</dbReference>